<organism evidence="1 2">
    <name type="scientific">Mya arenaria</name>
    <name type="common">Soft-shell clam</name>
    <dbReference type="NCBI Taxonomy" id="6604"/>
    <lineage>
        <taxon>Eukaryota</taxon>
        <taxon>Metazoa</taxon>
        <taxon>Spiralia</taxon>
        <taxon>Lophotrochozoa</taxon>
        <taxon>Mollusca</taxon>
        <taxon>Bivalvia</taxon>
        <taxon>Autobranchia</taxon>
        <taxon>Heteroconchia</taxon>
        <taxon>Euheterodonta</taxon>
        <taxon>Imparidentia</taxon>
        <taxon>Neoheterodontei</taxon>
        <taxon>Myida</taxon>
        <taxon>Myoidea</taxon>
        <taxon>Myidae</taxon>
        <taxon>Mya</taxon>
    </lineage>
</organism>
<evidence type="ECO:0000313" key="1">
    <source>
        <dbReference type="EMBL" id="WAR09697.1"/>
    </source>
</evidence>
<accession>A0ABY7EI74</accession>
<evidence type="ECO:0000313" key="2">
    <source>
        <dbReference type="Proteomes" id="UP001164746"/>
    </source>
</evidence>
<reference evidence="1" key="1">
    <citation type="submission" date="2022-11" db="EMBL/GenBank/DDBJ databases">
        <title>Centuries of genome instability and evolution in soft-shell clam transmissible cancer (bioRxiv).</title>
        <authorList>
            <person name="Hart S.F.M."/>
            <person name="Yonemitsu M.A."/>
            <person name="Giersch R.M."/>
            <person name="Beal B.F."/>
            <person name="Arriagada G."/>
            <person name="Davis B.W."/>
            <person name="Ostrander E.A."/>
            <person name="Goff S.P."/>
            <person name="Metzger M.J."/>
        </authorList>
    </citation>
    <scope>NUCLEOTIDE SEQUENCE</scope>
    <source>
        <strain evidence="1">MELC-2E11</strain>
        <tissue evidence="1">Siphon/mantle</tissue>
    </source>
</reference>
<name>A0ABY7EI74_MYAAR</name>
<proteinExistence type="predicted"/>
<sequence length="111" mass="12894">MFRYVADVMTHALLARRPWSRYLVGTDAKTIYRLIGILPEWIGDRIRCHLNDFQSYAGNRALHLVSYVDALCMTGGKCKKGRQMLDGRQQENNPELMCYGRQKKTPNFIQI</sequence>
<protein>
    <submittedName>
        <fullName evidence="1">Uncharacterized protein</fullName>
    </submittedName>
</protein>
<gene>
    <name evidence="1" type="ORF">MAR_034773</name>
</gene>
<keyword evidence="2" id="KW-1185">Reference proteome</keyword>
<dbReference type="EMBL" id="CP111018">
    <property type="protein sequence ID" value="WAR09697.1"/>
    <property type="molecule type" value="Genomic_DNA"/>
</dbReference>
<dbReference type="Proteomes" id="UP001164746">
    <property type="component" value="Chromosome 7"/>
</dbReference>